<dbReference type="EMBL" id="JH431789">
    <property type="status" value="NOT_ANNOTATED_CDS"/>
    <property type="molecule type" value="Genomic_DNA"/>
</dbReference>
<organism evidence="2 3">
    <name type="scientific">Strigamia maritima</name>
    <name type="common">European centipede</name>
    <name type="synonym">Geophilus maritimus</name>
    <dbReference type="NCBI Taxonomy" id="126957"/>
    <lineage>
        <taxon>Eukaryota</taxon>
        <taxon>Metazoa</taxon>
        <taxon>Ecdysozoa</taxon>
        <taxon>Arthropoda</taxon>
        <taxon>Myriapoda</taxon>
        <taxon>Chilopoda</taxon>
        <taxon>Pleurostigmophora</taxon>
        <taxon>Geophilomorpha</taxon>
        <taxon>Linotaeniidae</taxon>
        <taxon>Strigamia</taxon>
    </lineage>
</organism>
<dbReference type="Proteomes" id="UP000014500">
    <property type="component" value="Unassembled WGS sequence"/>
</dbReference>
<dbReference type="HOGENOM" id="CLU_644545_0_0_1"/>
<feature type="coiled-coil region" evidence="1">
    <location>
        <begin position="262"/>
        <end position="324"/>
    </location>
</feature>
<evidence type="ECO:0000313" key="2">
    <source>
        <dbReference type="EnsemblMetazoa" id="SMAR007470-PA"/>
    </source>
</evidence>
<feature type="coiled-coil region" evidence="1">
    <location>
        <begin position="20"/>
        <end position="75"/>
    </location>
</feature>
<reference evidence="2" key="2">
    <citation type="submission" date="2015-02" db="UniProtKB">
        <authorList>
            <consortium name="EnsemblMetazoa"/>
        </authorList>
    </citation>
    <scope>IDENTIFICATION</scope>
</reference>
<keyword evidence="3" id="KW-1185">Reference proteome</keyword>
<accession>T1J1P8</accession>
<name>T1J1P8_STRMM</name>
<evidence type="ECO:0000313" key="3">
    <source>
        <dbReference type="Proteomes" id="UP000014500"/>
    </source>
</evidence>
<dbReference type="AlphaFoldDB" id="T1J1P8"/>
<feature type="coiled-coil region" evidence="1">
    <location>
        <begin position="125"/>
        <end position="236"/>
    </location>
</feature>
<keyword evidence="1" id="KW-0175">Coiled coil</keyword>
<dbReference type="EnsemblMetazoa" id="SMAR007470-RA">
    <property type="protein sequence ID" value="SMAR007470-PA"/>
    <property type="gene ID" value="SMAR007470"/>
</dbReference>
<evidence type="ECO:0000256" key="1">
    <source>
        <dbReference type="SAM" id="Coils"/>
    </source>
</evidence>
<dbReference type="GO" id="GO:0045162">
    <property type="term" value="P:clustering of voltage-gated sodium channels"/>
    <property type="evidence" value="ECO:0007669"/>
    <property type="project" value="InterPro"/>
</dbReference>
<protein>
    <recommendedName>
        <fullName evidence="4">Myosin tail domain-containing protein</fullName>
    </recommendedName>
</protein>
<dbReference type="eggNOG" id="ENOG502QS6B">
    <property type="taxonomic scope" value="Eukaryota"/>
</dbReference>
<dbReference type="PANTHER" id="PTHR35970:SF1">
    <property type="entry name" value="SODIUM CHANNEL AND CLATHRIN LINKER 1"/>
    <property type="match status" value="1"/>
</dbReference>
<feature type="coiled-coil region" evidence="1">
    <location>
        <begin position="383"/>
        <end position="410"/>
    </location>
</feature>
<reference evidence="3" key="1">
    <citation type="submission" date="2011-05" db="EMBL/GenBank/DDBJ databases">
        <authorList>
            <person name="Richards S.R."/>
            <person name="Qu J."/>
            <person name="Jiang H."/>
            <person name="Jhangiani S.N."/>
            <person name="Agravi P."/>
            <person name="Goodspeed R."/>
            <person name="Gross S."/>
            <person name="Mandapat C."/>
            <person name="Jackson L."/>
            <person name="Mathew T."/>
            <person name="Pu L."/>
            <person name="Thornton R."/>
            <person name="Saada N."/>
            <person name="Wilczek-Boney K.B."/>
            <person name="Lee S."/>
            <person name="Kovar C."/>
            <person name="Wu Y."/>
            <person name="Scherer S.E."/>
            <person name="Worley K.C."/>
            <person name="Muzny D.M."/>
            <person name="Gibbs R."/>
        </authorList>
    </citation>
    <scope>NUCLEOTIDE SEQUENCE</scope>
    <source>
        <strain evidence="3">Brora</strain>
    </source>
</reference>
<proteinExistence type="predicted"/>
<dbReference type="GO" id="GO:0005814">
    <property type="term" value="C:centriole"/>
    <property type="evidence" value="ECO:0007669"/>
    <property type="project" value="TreeGrafter"/>
</dbReference>
<dbReference type="STRING" id="126957.T1J1P8"/>
<dbReference type="PANTHER" id="PTHR35970">
    <property type="entry name" value="SODIUM CHANNEL AND CLATHRIN LINKER 1"/>
    <property type="match status" value="1"/>
</dbReference>
<dbReference type="GO" id="GO:0060271">
    <property type="term" value="P:cilium assembly"/>
    <property type="evidence" value="ECO:0007669"/>
    <property type="project" value="TreeGrafter"/>
</dbReference>
<evidence type="ECO:0008006" key="4">
    <source>
        <dbReference type="Google" id="ProtNLM"/>
    </source>
</evidence>
<dbReference type="OMA" id="VIKENEX"/>
<dbReference type="InterPro" id="IPR038911">
    <property type="entry name" value="SCLT1"/>
</dbReference>
<sequence>MYLYEVSQYENELHAKDVHVTELRMMIESLKVQISDREQEMDALILKDNGLKQKLEDLQENSTNLQLKATESLRETLELKENNVALQEQTKGLINKNLSLEIREREMIQQMKESLQIAEDAVLEKDEAHMKIQHQQAEINRLKDALARIVDEAGFRTKHEVDKVQKMYENKISRLEDEIKSVEMKSAELRSEADRATREKSSIEINLEKLHKECERGELQQAYQQLHNRLVTTERNTNHVLLELDSNKAKMKLIQTCHDKEVHRWEVDKQHLEEKIKWLEMECETHLDGKVQLACQVEGFQAQIQELRRQVRTSHENLEKYTMSAESDKLSEVEKWKNKLTSVEEYYQKMCDEFRELLVEQQNLGLRWKCETKRATQTWNNKFSDMQLELARYKNRNSELANLLERSNKVFINLNHLKQIKISVSS</sequence>